<dbReference type="VEuPathDB" id="FungiDB:BO83DRAFT_376941"/>
<dbReference type="Gene3D" id="1.20.1410.10">
    <property type="entry name" value="I/LWEQ domain"/>
    <property type="match status" value="1"/>
</dbReference>
<sequence>MSQKLQSTLTTSVTLLEQFQGALASSSSDISSSTDLSAKDALPLLSAASTTLKSQATKLSLLTITSPFTPSAATSVINALNESVLPSLVAAALLVTPAHHTKAFQSEVHALTQTALKETTVLLQEVQTVANKAEDAQKKEGGLSQSEKDAVTVAAGRLWDSCDVLIDIAAKGVVGFVVRRVEEWRDLVRDAVQEIEEWDPDEEGDDFFDDLLSDDGKGKGDEDDEEDEEEEDEDEEDTAALHEQKKSALRILKPVSQIYPTITANRLKKSSDSPSLVGKLEALMKYLQQIPGHIDEVAGALYEANTEKSLEYIRKTKDCAVKAVDLASLPLEMTDSADAPQEKEDKFTTWARTWLKVMDQVSKSVIDATQ</sequence>
<dbReference type="PANTHER" id="PTHR15492">
    <property type="entry name" value="CYCLIN D1-BINDING PROTEIN 1"/>
    <property type="match status" value="1"/>
</dbReference>
<evidence type="ECO:0000313" key="4">
    <source>
        <dbReference type="Proteomes" id="UP000246171"/>
    </source>
</evidence>
<organism evidence="3 4">
    <name type="scientific">Aspergillus eucalypticola (strain CBS 122712 / IBT 29274)</name>
    <dbReference type="NCBI Taxonomy" id="1448314"/>
    <lineage>
        <taxon>Eukaryota</taxon>
        <taxon>Fungi</taxon>
        <taxon>Dikarya</taxon>
        <taxon>Ascomycota</taxon>
        <taxon>Pezizomycotina</taxon>
        <taxon>Eurotiomycetes</taxon>
        <taxon>Eurotiomycetidae</taxon>
        <taxon>Eurotiales</taxon>
        <taxon>Aspergillaceae</taxon>
        <taxon>Aspergillus</taxon>
        <taxon>Aspergillus subgen. Circumdati</taxon>
    </lineage>
</organism>
<feature type="compositionally biased region" description="Acidic residues" evidence="1">
    <location>
        <begin position="196"/>
        <end position="213"/>
    </location>
</feature>
<keyword evidence="4" id="KW-1185">Reference proteome</keyword>
<accession>A0A317VY79</accession>
<evidence type="ECO:0000313" key="3">
    <source>
        <dbReference type="EMBL" id="PWY77972.1"/>
    </source>
</evidence>
<dbReference type="EMBL" id="MSFU01000007">
    <property type="protein sequence ID" value="PWY77972.1"/>
    <property type="molecule type" value="Genomic_DNA"/>
</dbReference>
<dbReference type="PANTHER" id="PTHR15492:SF1">
    <property type="entry name" value="CYCLIN-D1-BINDING PROTEIN 1"/>
    <property type="match status" value="1"/>
</dbReference>
<dbReference type="OrthoDB" id="4088536at2759"/>
<dbReference type="InterPro" id="IPR026907">
    <property type="entry name" value="GCIP-like"/>
</dbReference>
<dbReference type="RefSeq" id="XP_025390353.1">
    <property type="nucleotide sequence ID" value="XM_025530863.1"/>
</dbReference>
<evidence type="ECO:0000259" key="2">
    <source>
        <dbReference type="Pfam" id="PF13324"/>
    </source>
</evidence>
<dbReference type="InterPro" id="IPR049317">
    <property type="entry name" value="GCIP-like_N"/>
</dbReference>
<gene>
    <name evidence="3" type="ORF">BO83DRAFT_376941</name>
</gene>
<name>A0A317VY79_ASPEC</name>
<feature type="region of interest" description="Disordered" evidence="1">
    <location>
        <begin position="196"/>
        <end position="240"/>
    </location>
</feature>
<feature type="domain" description="Cyclin-D1-binding protein 1-like N-terminal" evidence="2">
    <location>
        <begin position="46"/>
        <end position="200"/>
    </location>
</feature>
<dbReference type="Proteomes" id="UP000246171">
    <property type="component" value="Unassembled WGS sequence"/>
</dbReference>
<comment type="caution">
    <text evidence="3">The sequence shown here is derived from an EMBL/GenBank/DDBJ whole genome shotgun (WGS) entry which is preliminary data.</text>
</comment>
<dbReference type="GeneID" id="37052825"/>
<dbReference type="GO" id="GO:0005634">
    <property type="term" value="C:nucleus"/>
    <property type="evidence" value="ECO:0007669"/>
    <property type="project" value="TreeGrafter"/>
</dbReference>
<dbReference type="AlphaFoldDB" id="A0A317VY79"/>
<proteinExistence type="predicted"/>
<dbReference type="Pfam" id="PF13324">
    <property type="entry name" value="GCIP_N"/>
    <property type="match status" value="1"/>
</dbReference>
<protein>
    <recommendedName>
        <fullName evidence="2">Cyclin-D1-binding protein 1-like N-terminal domain-containing protein</fullName>
    </recommendedName>
</protein>
<evidence type="ECO:0000256" key="1">
    <source>
        <dbReference type="SAM" id="MobiDB-lite"/>
    </source>
</evidence>
<reference evidence="3" key="1">
    <citation type="submission" date="2016-12" db="EMBL/GenBank/DDBJ databases">
        <title>The genomes of Aspergillus section Nigri reveals drivers in fungal speciation.</title>
        <authorList>
            <consortium name="DOE Joint Genome Institute"/>
            <person name="Vesth T.C."/>
            <person name="Nybo J."/>
            <person name="Theobald S."/>
            <person name="Brandl J."/>
            <person name="Frisvad J.C."/>
            <person name="Nielsen K.F."/>
            <person name="Lyhne E.K."/>
            <person name="Kogle M.E."/>
            <person name="Kuo A."/>
            <person name="Riley R."/>
            <person name="Clum A."/>
            <person name="Nolan M."/>
            <person name="Lipzen A."/>
            <person name="Salamov A."/>
            <person name="Henrissat B."/>
            <person name="Wiebenga A."/>
            <person name="De vries R.P."/>
            <person name="Grigoriev I.V."/>
            <person name="Mortensen U.H."/>
            <person name="Andersen M.R."/>
            <person name="Baker S.E."/>
        </authorList>
    </citation>
    <scope>NUCLEOTIDE SEQUENCE</scope>
    <source>
        <strain evidence="3">CBS 122712</strain>
    </source>
</reference>
<feature type="compositionally biased region" description="Acidic residues" evidence="1">
    <location>
        <begin position="221"/>
        <end position="238"/>
    </location>
</feature>